<proteinExistence type="predicted"/>
<dbReference type="PANTHER" id="PTHR35867">
    <property type="entry name" value="PROTEIN RSEC"/>
    <property type="match status" value="1"/>
</dbReference>
<organism evidence="2">
    <name type="scientific">candidate division WOR-3 bacterium</name>
    <dbReference type="NCBI Taxonomy" id="2052148"/>
    <lineage>
        <taxon>Bacteria</taxon>
        <taxon>Bacteria division WOR-3</taxon>
    </lineage>
</organism>
<dbReference type="Proteomes" id="UP000885847">
    <property type="component" value="Unassembled WGS sequence"/>
</dbReference>
<feature type="transmembrane region" description="Helical" evidence="1">
    <location>
        <begin position="70"/>
        <end position="90"/>
    </location>
</feature>
<sequence length="138" mass="15188">MEDRGIVKKIQDGIAVVQITSPEECSSCVMRKLCNPSGGAKEIQAQNRAGAKTGDEVVVFIPEGIGWLSVFINFTIPVILLIAGIIIGKILFRKDIYSFLTGIGVIVLYALVLIPVDRKIRDKRFVPYIKEIINPSTD</sequence>
<dbReference type="AlphaFoldDB" id="A0A7C0VCP2"/>
<comment type="caution">
    <text evidence="2">The sequence shown here is derived from an EMBL/GenBank/DDBJ whole genome shotgun (WGS) entry which is preliminary data.</text>
</comment>
<keyword evidence="1" id="KW-0472">Membrane</keyword>
<dbReference type="EMBL" id="DQWE01000264">
    <property type="protein sequence ID" value="HDI83235.1"/>
    <property type="molecule type" value="Genomic_DNA"/>
</dbReference>
<evidence type="ECO:0008006" key="3">
    <source>
        <dbReference type="Google" id="ProtNLM"/>
    </source>
</evidence>
<dbReference type="PANTHER" id="PTHR35867:SF1">
    <property type="entry name" value="PROTEIN RSEC"/>
    <property type="match status" value="1"/>
</dbReference>
<reference evidence="2" key="1">
    <citation type="journal article" date="2020" name="mSystems">
        <title>Genome- and Community-Level Interaction Insights into Carbon Utilization and Element Cycling Functions of Hydrothermarchaeota in Hydrothermal Sediment.</title>
        <authorList>
            <person name="Zhou Z."/>
            <person name="Liu Y."/>
            <person name="Xu W."/>
            <person name="Pan J."/>
            <person name="Luo Z.H."/>
            <person name="Li M."/>
        </authorList>
    </citation>
    <scope>NUCLEOTIDE SEQUENCE [LARGE SCALE GENOMIC DNA]</scope>
    <source>
        <strain evidence="2">HyVt-102</strain>
    </source>
</reference>
<dbReference type="Pfam" id="PF04246">
    <property type="entry name" value="RseC_MucC"/>
    <property type="match status" value="1"/>
</dbReference>
<protein>
    <recommendedName>
        <fullName evidence="3">SoxR reducing system RseC family protein</fullName>
    </recommendedName>
</protein>
<evidence type="ECO:0000256" key="1">
    <source>
        <dbReference type="SAM" id="Phobius"/>
    </source>
</evidence>
<evidence type="ECO:0000313" key="2">
    <source>
        <dbReference type="EMBL" id="HDI83235.1"/>
    </source>
</evidence>
<name>A0A7C0VCP2_UNCW3</name>
<dbReference type="InterPro" id="IPR007359">
    <property type="entry name" value="SigmaE_reg_RseC_MucC"/>
</dbReference>
<accession>A0A7C0VCP2</accession>
<keyword evidence="1" id="KW-1133">Transmembrane helix</keyword>
<gene>
    <name evidence="2" type="ORF">ENF18_05540</name>
</gene>
<keyword evidence="1" id="KW-0812">Transmembrane</keyword>
<feature type="transmembrane region" description="Helical" evidence="1">
    <location>
        <begin position="96"/>
        <end position="116"/>
    </location>
</feature>